<protein>
    <recommendedName>
        <fullName evidence="2">Putative Flp pilus-assembly TadG-like N-terminal domain-containing protein</fullName>
    </recommendedName>
</protein>
<reference evidence="4" key="1">
    <citation type="journal article" date="2019" name="Int. J. Syst. Evol. Microbiol.">
        <title>The Global Catalogue of Microorganisms (GCM) 10K type strain sequencing project: providing services to taxonomists for standard genome sequencing and annotation.</title>
        <authorList>
            <consortium name="The Broad Institute Genomics Platform"/>
            <consortium name="The Broad Institute Genome Sequencing Center for Infectious Disease"/>
            <person name="Wu L."/>
            <person name="Ma J."/>
        </authorList>
    </citation>
    <scope>NUCLEOTIDE SEQUENCE [LARGE SCALE GENOMIC DNA]</scope>
    <source>
        <strain evidence="4">CGMCC 4.7181</strain>
    </source>
</reference>
<evidence type="ECO:0000259" key="2">
    <source>
        <dbReference type="Pfam" id="PF13400"/>
    </source>
</evidence>
<name>A0ABQ2MX80_9MICO</name>
<sequence length="139" mass="14191">MTPLADDESGSILPLMAGYLALALAVLLVCVNGIDLLVAQRRIDALADAAALAASDGFEIIPVPSGVALELDPQIAREQAAEVLRVSPGSAWLVDVQLAGPTTARATVSDLWEPKLLGVIVPRGVVLTAVGTSRASLAG</sequence>
<dbReference type="Proteomes" id="UP000638043">
    <property type="component" value="Unassembled WGS sequence"/>
</dbReference>
<feature type="transmembrane region" description="Helical" evidence="1">
    <location>
        <begin position="12"/>
        <end position="34"/>
    </location>
</feature>
<accession>A0ABQ2MX80</accession>
<evidence type="ECO:0000313" key="3">
    <source>
        <dbReference type="EMBL" id="GGO59438.1"/>
    </source>
</evidence>
<keyword evidence="4" id="KW-1185">Reference proteome</keyword>
<comment type="caution">
    <text evidence="3">The sequence shown here is derived from an EMBL/GenBank/DDBJ whole genome shotgun (WGS) entry which is preliminary data.</text>
</comment>
<evidence type="ECO:0000313" key="4">
    <source>
        <dbReference type="Proteomes" id="UP000638043"/>
    </source>
</evidence>
<evidence type="ECO:0000256" key="1">
    <source>
        <dbReference type="SAM" id="Phobius"/>
    </source>
</evidence>
<keyword evidence="1" id="KW-1133">Transmembrane helix</keyword>
<keyword evidence="1" id="KW-0472">Membrane</keyword>
<dbReference type="Pfam" id="PF13400">
    <property type="entry name" value="Tad"/>
    <property type="match status" value="1"/>
</dbReference>
<organism evidence="3 4">
    <name type="scientific">Microbacterium nanhaiense</name>
    <dbReference type="NCBI Taxonomy" id="1301026"/>
    <lineage>
        <taxon>Bacteria</taxon>
        <taxon>Bacillati</taxon>
        <taxon>Actinomycetota</taxon>
        <taxon>Actinomycetes</taxon>
        <taxon>Micrococcales</taxon>
        <taxon>Microbacteriaceae</taxon>
        <taxon>Microbacterium</taxon>
    </lineage>
</organism>
<proteinExistence type="predicted"/>
<gene>
    <name evidence="3" type="ORF">GCM10010910_02400</name>
</gene>
<dbReference type="EMBL" id="BMMQ01000001">
    <property type="protein sequence ID" value="GGO59438.1"/>
    <property type="molecule type" value="Genomic_DNA"/>
</dbReference>
<dbReference type="RefSeq" id="WP_188699576.1">
    <property type="nucleotide sequence ID" value="NZ_BMMQ01000001.1"/>
</dbReference>
<keyword evidence="1" id="KW-0812">Transmembrane</keyword>
<feature type="domain" description="Putative Flp pilus-assembly TadG-like N-terminal" evidence="2">
    <location>
        <begin position="10"/>
        <end position="54"/>
    </location>
</feature>
<dbReference type="InterPro" id="IPR028087">
    <property type="entry name" value="Tad_N"/>
</dbReference>